<evidence type="ECO:0000256" key="1">
    <source>
        <dbReference type="SAM" id="Phobius"/>
    </source>
</evidence>
<keyword evidence="1" id="KW-1133">Transmembrane helix</keyword>
<comment type="caution">
    <text evidence="2">The sequence shown here is derived from an EMBL/GenBank/DDBJ whole genome shotgun (WGS) entry which is preliminary data.</text>
</comment>
<accession>A0A1D2QNQ5</accession>
<dbReference type="Proteomes" id="UP000242502">
    <property type="component" value="Unassembled WGS sequence"/>
</dbReference>
<dbReference type="InterPro" id="IPR012902">
    <property type="entry name" value="N_methyl_site"/>
</dbReference>
<dbReference type="InterPro" id="IPR045584">
    <property type="entry name" value="Pilin-like"/>
</dbReference>
<sequence>MMLCTHKNRGFTLIELIAVMVILGIIASFSASFVVDITRSFLSVSRKNDLLSESRLATEYMMRRLRNALPYSVRMTNSGQCLEFMSIVSSGLYRDIVPSVVNGAFANGNTTPIVTAPFIINNGSPAYMVIGANAATELYGVTPGSLAEIDSINATSVTLTANKQWLRNSINQRFYIVDTPNAFCLLNNELRLYRHLSMVDDDINTSSSYDLLAQSVSELAPLFSISSAVEDRNIRITLSLLFTQSDNRLEVIKQVVVRNVP</sequence>
<dbReference type="NCBIfam" id="TIGR02532">
    <property type="entry name" value="IV_pilin_GFxxxE"/>
    <property type="match status" value="1"/>
</dbReference>
<evidence type="ECO:0000313" key="3">
    <source>
        <dbReference type="Proteomes" id="UP000242502"/>
    </source>
</evidence>
<evidence type="ECO:0000313" key="2">
    <source>
        <dbReference type="EMBL" id="ODS23190.1"/>
    </source>
</evidence>
<dbReference type="Pfam" id="PF07963">
    <property type="entry name" value="N_methyl"/>
    <property type="match status" value="1"/>
</dbReference>
<keyword evidence="1" id="KW-0812">Transmembrane</keyword>
<evidence type="ECO:0008006" key="4">
    <source>
        <dbReference type="Google" id="ProtNLM"/>
    </source>
</evidence>
<dbReference type="EMBL" id="MDLC01000036">
    <property type="protein sequence ID" value="ODS23190.1"/>
    <property type="molecule type" value="Genomic_DNA"/>
</dbReference>
<dbReference type="SUPFAM" id="SSF54523">
    <property type="entry name" value="Pili subunits"/>
    <property type="match status" value="1"/>
</dbReference>
<organism evidence="2 3">
    <name type="scientific">Candidatus Endobugula sertula</name>
    <name type="common">Bugula neritina bacterial symbiont</name>
    <dbReference type="NCBI Taxonomy" id="62101"/>
    <lineage>
        <taxon>Bacteria</taxon>
        <taxon>Pseudomonadati</taxon>
        <taxon>Pseudomonadota</taxon>
        <taxon>Gammaproteobacteria</taxon>
        <taxon>Cellvibrionales</taxon>
        <taxon>Cellvibrionaceae</taxon>
        <taxon>Candidatus Endobugula</taxon>
    </lineage>
</organism>
<dbReference type="AlphaFoldDB" id="A0A1D2QNQ5"/>
<reference evidence="2 3" key="1">
    <citation type="journal article" date="2016" name="Appl. Environ. Microbiol.">
        <title>Lack of Overt Genome Reduction in the Bryostatin-Producing Bryozoan Symbiont "Candidatus Endobugula sertula".</title>
        <authorList>
            <person name="Miller I.J."/>
            <person name="Vanee N."/>
            <person name="Fong S.S."/>
            <person name="Lim-Fong G.E."/>
            <person name="Kwan J.C."/>
        </authorList>
    </citation>
    <scope>NUCLEOTIDE SEQUENCE [LARGE SCALE GENOMIC DNA]</scope>
    <source>
        <strain evidence="2">AB1-4</strain>
    </source>
</reference>
<name>A0A1D2QNQ5_9GAMM</name>
<keyword evidence="1" id="KW-0472">Membrane</keyword>
<dbReference type="STRING" id="62101.AB835_10130"/>
<protein>
    <recommendedName>
        <fullName evidence="4">MSHA biogenesis protein MshO</fullName>
    </recommendedName>
</protein>
<feature type="transmembrane region" description="Helical" evidence="1">
    <location>
        <begin position="12"/>
        <end position="35"/>
    </location>
</feature>
<proteinExistence type="predicted"/>
<gene>
    <name evidence="2" type="ORF">AB835_10130</name>
</gene>